<evidence type="ECO:0000256" key="1">
    <source>
        <dbReference type="ARBA" id="ARBA00004123"/>
    </source>
</evidence>
<accession>A0A1Y1UMP4</accession>
<gene>
    <name evidence="7" type="ORF">BD324DRAFT_619272</name>
</gene>
<feature type="region of interest" description="Disordered" evidence="6">
    <location>
        <begin position="1"/>
        <end position="29"/>
    </location>
</feature>
<evidence type="ECO:0000256" key="4">
    <source>
        <dbReference type="ARBA" id="ARBA00023163"/>
    </source>
</evidence>
<feature type="region of interest" description="Disordered" evidence="6">
    <location>
        <begin position="327"/>
        <end position="358"/>
    </location>
</feature>
<name>A0A1Y1UMP4_9TREE</name>
<keyword evidence="8" id="KW-1185">Reference proteome</keyword>
<evidence type="ECO:0008006" key="9">
    <source>
        <dbReference type="Google" id="ProtNLM"/>
    </source>
</evidence>
<evidence type="ECO:0000256" key="6">
    <source>
        <dbReference type="SAM" id="MobiDB-lite"/>
    </source>
</evidence>
<dbReference type="GO" id="GO:0010468">
    <property type="term" value="P:regulation of gene expression"/>
    <property type="evidence" value="ECO:0007669"/>
    <property type="project" value="UniProtKB-ARBA"/>
</dbReference>
<reference evidence="7 8" key="1">
    <citation type="submission" date="2017-03" db="EMBL/GenBank/DDBJ databases">
        <title>Widespread Adenine N6-methylation of Active Genes in Fungi.</title>
        <authorList>
            <consortium name="DOE Joint Genome Institute"/>
            <person name="Mondo S.J."/>
            <person name="Dannebaum R.O."/>
            <person name="Kuo R.C."/>
            <person name="Louie K.B."/>
            <person name="Bewick A.J."/>
            <person name="Labutti K."/>
            <person name="Haridas S."/>
            <person name="Kuo A."/>
            <person name="Salamov A."/>
            <person name="Ahrendt S.R."/>
            <person name="Lau R."/>
            <person name="Bowen B.P."/>
            <person name="Lipzen A."/>
            <person name="Sullivan W."/>
            <person name="Andreopoulos W.B."/>
            <person name="Clum A."/>
            <person name="Lindquist E."/>
            <person name="Daum C."/>
            <person name="Northen T.R."/>
            <person name="Ramamoorthy G."/>
            <person name="Schmitz R.J."/>
            <person name="Gryganskyi A."/>
            <person name="Culley D."/>
            <person name="Magnuson J."/>
            <person name="James T.Y."/>
            <person name="O'Malley M.A."/>
            <person name="Stajich J.E."/>
            <person name="Spatafora J.W."/>
            <person name="Visel A."/>
            <person name="Grigoriev I.V."/>
        </authorList>
    </citation>
    <scope>NUCLEOTIDE SEQUENCE [LARGE SCALE GENOMIC DNA]</scope>
    <source>
        <strain evidence="7 8">NRRL Y-17943</strain>
    </source>
</reference>
<organism evidence="7 8">
    <name type="scientific">Kockovaella imperatae</name>
    <dbReference type="NCBI Taxonomy" id="4999"/>
    <lineage>
        <taxon>Eukaryota</taxon>
        <taxon>Fungi</taxon>
        <taxon>Dikarya</taxon>
        <taxon>Basidiomycota</taxon>
        <taxon>Agaricomycotina</taxon>
        <taxon>Tremellomycetes</taxon>
        <taxon>Tremellales</taxon>
        <taxon>Cuniculitremaceae</taxon>
        <taxon>Kockovaella</taxon>
    </lineage>
</organism>
<keyword evidence="4" id="KW-0804">Transcription</keyword>
<dbReference type="GeneID" id="33556964"/>
<keyword evidence="3" id="KW-0805">Transcription regulation</keyword>
<dbReference type="EMBL" id="NBSH01000003">
    <property type="protein sequence ID" value="ORX39331.1"/>
    <property type="molecule type" value="Genomic_DNA"/>
</dbReference>
<dbReference type="OrthoDB" id="70376at2759"/>
<evidence type="ECO:0000256" key="2">
    <source>
        <dbReference type="ARBA" id="ARBA00022491"/>
    </source>
</evidence>
<dbReference type="SMART" id="SM01401">
    <property type="entry name" value="Sds3"/>
    <property type="match status" value="1"/>
</dbReference>
<proteinExistence type="predicted"/>
<dbReference type="InParanoid" id="A0A1Y1UMP4"/>
<dbReference type="Proteomes" id="UP000193218">
    <property type="component" value="Unassembled WGS sequence"/>
</dbReference>
<protein>
    <recommendedName>
        <fullName evidence="9">Sds3-like-domain-containing protein</fullName>
    </recommendedName>
</protein>
<dbReference type="STRING" id="4999.A0A1Y1UMP4"/>
<evidence type="ECO:0000256" key="5">
    <source>
        <dbReference type="ARBA" id="ARBA00023242"/>
    </source>
</evidence>
<feature type="compositionally biased region" description="Polar residues" evidence="6">
    <location>
        <begin position="190"/>
        <end position="207"/>
    </location>
</feature>
<dbReference type="GO" id="GO:0005654">
    <property type="term" value="C:nucleoplasm"/>
    <property type="evidence" value="ECO:0007669"/>
    <property type="project" value="UniProtKB-ARBA"/>
</dbReference>
<comment type="subcellular location">
    <subcellularLocation>
        <location evidence="1">Nucleus</location>
    </subcellularLocation>
</comment>
<feature type="region of interest" description="Disordered" evidence="6">
    <location>
        <begin position="240"/>
        <end position="279"/>
    </location>
</feature>
<sequence>MAKYLPPGTGPGPTIIPPQYAESKRDRKRRETINKIEMLHDESWRNRDEKFATLYKDYHNENRAVNSQPPTSSQYYLRLYPRTVERDALLESAEVDYQYKAGQAKRMYESERETIERQYWDARDQVRQRLLQAIEERRRKLREEKEGGDVVSETLLEAQIRPRPSRRMPFRNRLLSPYSRASTPALGGTSAPTNLINLNGSSSAPTPNGIQRDDLLLHTLLAPALAQISVDDIISSNASSLAVNPPPSGPMAFTNAGKRGPRGKMPDAANGDSKETPAAPGTLTALAIASGQQAPAPARGSRGAGAAATGQWVLGKSLAELKRMESASQLEIDSDWARIQGSTGRGRRNRGDGAAAGA</sequence>
<keyword evidence="5" id="KW-0539">Nucleus</keyword>
<keyword evidence="2" id="KW-0678">Repressor</keyword>
<evidence type="ECO:0000256" key="3">
    <source>
        <dbReference type="ARBA" id="ARBA00023015"/>
    </source>
</evidence>
<comment type="caution">
    <text evidence="7">The sequence shown here is derived from an EMBL/GenBank/DDBJ whole genome shotgun (WGS) entry which is preliminary data.</text>
</comment>
<dbReference type="InterPro" id="IPR013907">
    <property type="entry name" value="Sds3"/>
</dbReference>
<evidence type="ECO:0000313" key="8">
    <source>
        <dbReference type="Proteomes" id="UP000193218"/>
    </source>
</evidence>
<evidence type="ECO:0000313" key="7">
    <source>
        <dbReference type="EMBL" id="ORX39331.1"/>
    </source>
</evidence>
<feature type="region of interest" description="Disordered" evidence="6">
    <location>
        <begin position="178"/>
        <end position="207"/>
    </location>
</feature>
<dbReference type="AlphaFoldDB" id="A0A1Y1UMP4"/>
<dbReference type="RefSeq" id="XP_021873194.1">
    <property type="nucleotide sequence ID" value="XM_022015156.1"/>
</dbReference>